<dbReference type="PANTHER" id="PTHR30250:SF11">
    <property type="entry name" value="O-ANTIGEN TRANSPORTER-RELATED"/>
    <property type="match status" value="1"/>
</dbReference>
<name>A0A6I4SZE1_9SPHN</name>
<feature type="transmembrane region" description="Helical" evidence="6">
    <location>
        <begin position="244"/>
        <end position="263"/>
    </location>
</feature>
<proteinExistence type="predicted"/>
<comment type="caution">
    <text evidence="7">The sequence shown here is derived from an EMBL/GenBank/DDBJ whole genome shotgun (WGS) entry which is preliminary data.</text>
</comment>
<dbReference type="Pfam" id="PF13440">
    <property type="entry name" value="Polysacc_synt_3"/>
    <property type="match status" value="1"/>
</dbReference>
<evidence type="ECO:0000256" key="4">
    <source>
        <dbReference type="ARBA" id="ARBA00022989"/>
    </source>
</evidence>
<dbReference type="PANTHER" id="PTHR30250">
    <property type="entry name" value="PST FAMILY PREDICTED COLANIC ACID TRANSPORTER"/>
    <property type="match status" value="1"/>
</dbReference>
<feature type="transmembrane region" description="Helical" evidence="6">
    <location>
        <begin position="23"/>
        <end position="44"/>
    </location>
</feature>
<keyword evidence="4 6" id="KW-1133">Transmembrane helix</keyword>
<dbReference type="Proteomes" id="UP000438476">
    <property type="component" value="Unassembled WGS sequence"/>
</dbReference>
<dbReference type="OrthoDB" id="7586201at2"/>
<evidence type="ECO:0000256" key="5">
    <source>
        <dbReference type="ARBA" id="ARBA00023136"/>
    </source>
</evidence>
<keyword evidence="5 6" id="KW-0472">Membrane</keyword>
<evidence type="ECO:0000313" key="7">
    <source>
        <dbReference type="EMBL" id="MXO64158.1"/>
    </source>
</evidence>
<feature type="transmembrane region" description="Helical" evidence="6">
    <location>
        <begin position="269"/>
        <end position="291"/>
    </location>
</feature>
<feature type="transmembrane region" description="Helical" evidence="6">
    <location>
        <begin position="50"/>
        <end position="76"/>
    </location>
</feature>
<dbReference type="InterPro" id="IPR050833">
    <property type="entry name" value="Poly_Biosynth_Transport"/>
</dbReference>
<feature type="transmembrane region" description="Helical" evidence="6">
    <location>
        <begin position="97"/>
        <end position="117"/>
    </location>
</feature>
<evidence type="ECO:0000256" key="6">
    <source>
        <dbReference type="SAM" id="Phobius"/>
    </source>
</evidence>
<evidence type="ECO:0000313" key="8">
    <source>
        <dbReference type="Proteomes" id="UP000438476"/>
    </source>
</evidence>
<feature type="transmembrane region" description="Helical" evidence="6">
    <location>
        <begin position="303"/>
        <end position="324"/>
    </location>
</feature>
<gene>
    <name evidence="7" type="ORF">GRI91_00085</name>
</gene>
<feature type="transmembrane region" description="Helical" evidence="6">
    <location>
        <begin position="428"/>
        <end position="447"/>
    </location>
</feature>
<comment type="subcellular location">
    <subcellularLocation>
        <location evidence="1">Cell membrane</location>
        <topology evidence="1">Multi-pass membrane protein</topology>
    </subcellularLocation>
</comment>
<feature type="transmembrane region" description="Helical" evidence="6">
    <location>
        <begin position="398"/>
        <end position="416"/>
    </location>
</feature>
<sequence length="453" mass="47435">MMVARQGERRSAALQAVLPADRLWMLAASGIRLAGGVLVFVLLARLLGPGAFGLAAALLTYAAFAALIGDFGLSLYCLREGSAQPERAAEIMRGACWLKAVISFALILAGAFAAVFLLPVAAFGLVAFAALAALAGSYADLLLLMARIRRRYDREAQAVTAGTAATVLLVALSGVTTGDIDWALAAYAAGRISYLGFVLIVSHRWWGQPATGQPLRRNVRTTFHATKAYAADSVLTVTSGQIDILLFSALLGAQALGIYQAGARLAQSIMPLAIMLSAIYLPPLAAACAADSRAAFRRNAARLNYEFLILAMGAALGFAIFGPVFTRHIYGAEYASLSELWPGFAAYAALRMMAASFGIQLAANGAMSVRIAAQSSTIAAFAIAVLLIAPAAEPLWMLPWLLAAANLPLLLIMGAAAWSRDRANHSSAVCLAAIIAVVAALLLWQHFVLAGAV</sequence>
<feature type="transmembrane region" description="Helical" evidence="6">
    <location>
        <begin position="344"/>
        <end position="363"/>
    </location>
</feature>
<keyword evidence="8" id="KW-1185">Reference proteome</keyword>
<dbReference type="EMBL" id="WTYT01000001">
    <property type="protein sequence ID" value="MXO64158.1"/>
    <property type="molecule type" value="Genomic_DNA"/>
</dbReference>
<feature type="transmembrane region" description="Helical" evidence="6">
    <location>
        <begin position="158"/>
        <end position="176"/>
    </location>
</feature>
<reference evidence="7 8" key="1">
    <citation type="submission" date="2019-12" db="EMBL/GenBank/DDBJ databases">
        <title>Genomic-based taxomic classification of the family Erythrobacteraceae.</title>
        <authorList>
            <person name="Xu L."/>
        </authorList>
    </citation>
    <scope>NUCLEOTIDE SEQUENCE [LARGE SCALE GENOMIC DNA]</scope>
    <source>
        <strain evidence="7 8">LMG 29518</strain>
    </source>
</reference>
<feature type="transmembrane region" description="Helical" evidence="6">
    <location>
        <begin position="375"/>
        <end position="392"/>
    </location>
</feature>
<evidence type="ECO:0000256" key="2">
    <source>
        <dbReference type="ARBA" id="ARBA00022475"/>
    </source>
</evidence>
<organism evidence="7 8">
    <name type="scientific">Altericroceibacterium endophyticum</name>
    <dbReference type="NCBI Taxonomy" id="1808508"/>
    <lineage>
        <taxon>Bacteria</taxon>
        <taxon>Pseudomonadati</taxon>
        <taxon>Pseudomonadota</taxon>
        <taxon>Alphaproteobacteria</taxon>
        <taxon>Sphingomonadales</taxon>
        <taxon>Erythrobacteraceae</taxon>
        <taxon>Altericroceibacterium</taxon>
    </lineage>
</organism>
<feature type="transmembrane region" description="Helical" evidence="6">
    <location>
        <begin position="182"/>
        <end position="201"/>
    </location>
</feature>
<evidence type="ECO:0000256" key="1">
    <source>
        <dbReference type="ARBA" id="ARBA00004651"/>
    </source>
</evidence>
<dbReference type="GO" id="GO:0005886">
    <property type="term" value="C:plasma membrane"/>
    <property type="evidence" value="ECO:0007669"/>
    <property type="project" value="UniProtKB-SubCell"/>
</dbReference>
<feature type="transmembrane region" description="Helical" evidence="6">
    <location>
        <begin position="123"/>
        <end position="146"/>
    </location>
</feature>
<protein>
    <submittedName>
        <fullName evidence="7">Oligosaccharide flippase family protein</fullName>
    </submittedName>
</protein>
<dbReference type="AlphaFoldDB" id="A0A6I4SZE1"/>
<keyword evidence="2" id="KW-1003">Cell membrane</keyword>
<accession>A0A6I4SZE1</accession>
<dbReference type="RefSeq" id="WP_160734621.1">
    <property type="nucleotide sequence ID" value="NZ_WTYT01000001.1"/>
</dbReference>
<evidence type="ECO:0000256" key="3">
    <source>
        <dbReference type="ARBA" id="ARBA00022692"/>
    </source>
</evidence>
<keyword evidence="3 6" id="KW-0812">Transmembrane</keyword>